<dbReference type="Pfam" id="PF13559">
    <property type="entry name" value="DUF4129"/>
    <property type="match status" value="1"/>
</dbReference>
<feature type="transmembrane region" description="Helical" evidence="1">
    <location>
        <begin position="71"/>
        <end position="91"/>
    </location>
</feature>
<keyword evidence="1" id="KW-1133">Transmembrane helix</keyword>
<feature type="domain" description="Protein-glutamine gamma-glutamyltransferase-like C-terminal" evidence="2">
    <location>
        <begin position="137"/>
        <end position="206"/>
    </location>
</feature>
<evidence type="ECO:0000256" key="1">
    <source>
        <dbReference type="SAM" id="Phobius"/>
    </source>
</evidence>
<sequence>MGAVTMAPAALALAAALLNPDPEEARELLVRELAKEEYQDARPSVLESVLQGILDWFAELISQLNGFSPNLGTLILVLAALLLIGAAVWVVKPRRNARRRAAEEIFDAAAPLTADEHRRNSRDAAARGDWDTALAERFRALVRSMEERVVLDPQPGRTADEAAAGIAAAFSTEAGRLRTAANRFDSVRYGNVPASRDDVERLAALDDSLAAASPGAAGATFPPLAMPR</sequence>
<keyword evidence="4" id="KW-1185">Reference proteome</keyword>
<name>A0ABY3WF98_9MICC</name>
<dbReference type="Proteomes" id="UP000829069">
    <property type="component" value="Chromosome"/>
</dbReference>
<keyword evidence="1" id="KW-0812">Transmembrane</keyword>
<evidence type="ECO:0000259" key="2">
    <source>
        <dbReference type="Pfam" id="PF13559"/>
    </source>
</evidence>
<gene>
    <name evidence="3" type="ORF">MNQ99_06835</name>
</gene>
<dbReference type="InterPro" id="IPR025403">
    <property type="entry name" value="TgpA-like_C"/>
</dbReference>
<proteinExistence type="predicted"/>
<dbReference type="RefSeq" id="WP_241914895.1">
    <property type="nucleotide sequence ID" value="NZ_CP093326.1"/>
</dbReference>
<dbReference type="EMBL" id="CP093326">
    <property type="protein sequence ID" value="UNK47056.1"/>
    <property type="molecule type" value="Genomic_DNA"/>
</dbReference>
<reference evidence="3 4" key="1">
    <citation type="submission" date="2022-03" db="EMBL/GenBank/DDBJ databases">
        <title>Isotopic signatures of nitrous oxide derived from detoxification processes.</title>
        <authorList>
            <person name="Behrendt U."/>
            <person name="Buchen C."/>
            <person name="Well R."/>
            <person name="Ulrich A."/>
            <person name="Rohe L."/>
            <person name="Kolb S."/>
            <person name="Schloter M."/>
            <person name="Horn M.A."/>
            <person name="Augustin J."/>
        </authorList>
    </citation>
    <scope>NUCLEOTIDE SEQUENCE [LARGE SCALE GENOMIC DNA]</scope>
    <source>
        <strain evidence="3 4">S4-C24</strain>
    </source>
</reference>
<evidence type="ECO:0000313" key="3">
    <source>
        <dbReference type="EMBL" id="UNK47056.1"/>
    </source>
</evidence>
<evidence type="ECO:0000313" key="4">
    <source>
        <dbReference type="Proteomes" id="UP000829069"/>
    </source>
</evidence>
<accession>A0ABY3WF98</accession>
<keyword evidence="1" id="KW-0472">Membrane</keyword>
<organism evidence="3 4">
    <name type="scientific">Arthrobacter sulfonylureivorans</name>
    <dbReference type="NCBI Taxonomy" id="2486855"/>
    <lineage>
        <taxon>Bacteria</taxon>
        <taxon>Bacillati</taxon>
        <taxon>Actinomycetota</taxon>
        <taxon>Actinomycetes</taxon>
        <taxon>Micrococcales</taxon>
        <taxon>Micrococcaceae</taxon>
        <taxon>Arthrobacter</taxon>
    </lineage>
</organism>
<protein>
    <submittedName>
        <fullName evidence="3">DUF4129 domain-containing protein</fullName>
    </submittedName>
</protein>